<evidence type="ECO:0000256" key="2">
    <source>
        <dbReference type="SAM" id="Phobius"/>
    </source>
</evidence>
<sequence>MSKNTLSGAEARRDRVLQETNFESEAGLQHIPPVSFTDEESNGAAAGGAPSLSNGNNTSKTSTPAASTTRVLAPDLLRGTLMVLMAMDHAVVAIRSWDHGQARESEGDSVPVSEWNRPIGYIIRTFTHLCAPGFTFLLGMGVVYFGRSRTRLGWSTYQMLRHFVIRAVVLTLITVLMGLVMTGGKIWFLNAVLFSLAIDYVLAGVLWLILNKIETAMAHGLTPFFVKAIENGERRPLLVGSSLEDERNTDKASSRAVAVSWHFSNAILLVLAGVAAWWNIWLSPTHGHCQTESLGSSQFMKASGNPIVDIWFWPFLTEHVMSGFPPMAWLSFAIMGLLYGRLVQIRPLSSARLNSSTLLAALAFFLLFAFTRIFRFGNLSEGCLHMPEHVANPDRNPYLTSVPSFFYVVKYPPDVAFVCYTMSVNLSLLALFGALPLSVTKRFTILLTYGTSALFFYLVHQLILFSAGAAIAHFFGRKTGETDPFTGEPGVVVESLWIYWGLWATALTILYPLCKWYGAFKKTKGPDSIWRFF</sequence>
<feature type="transmembrane region" description="Helical" evidence="2">
    <location>
        <begin position="455"/>
        <end position="476"/>
    </location>
</feature>
<dbReference type="AlphaFoldDB" id="A0AAW0R875"/>
<organism evidence="3 4">
    <name type="scientific">Apiospora kogelbergensis</name>
    <dbReference type="NCBI Taxonomy" id="1337665"/>
    <lineage>
        <taxon>Eukaryota</taxon>
        <taxon>Fungi</taxon>
        <taxon>Dikarya</taxon>
        <taxon>Ascomycota</taxon>
        <taxon>Pezizomycotina</taxon>
        <taxon>Sordariomycetes</taxon>
        <taxon>Xylariomycetidae</taxon>
        <taxon>Amphisphaeriales</taxon>
        <taxon>Apiosporaceae</taxon>
        <taxon>Apiospora</taxon>
    </lineage>
</organism>
<dbReference type="PANTHER" id="PTHR40407:SF1">
    <property type="entry name" value="HEPARAN-ALPHA-GLUCOSAMINIDE N-ACETYLTRANSFERASE CATALYTIC DOMAIN-CONTAINING PROTEIN"/>
    <property type="match status" value="1"/>
</dbReference>
<reference evidence="3 4" key="1">
    <citation type="submission" date="2023-01" db="EMBL/GenBank/DDBJ databases">
        <title>Analysis of 21 Apiospora genomes using comparative genomics revels a genus with tremendous synthesis potential of carbohydrate active enzymes and secondary metabolites.</title>
        <authorList>
            <person name="Sorensen T."/>
        </authorList>
    </citation>
    <scope>NUCLEOTIDE SEQUENCE [LARGE SCALE GENOMIC DNA]</scope>
    <source>
        <strain evidence="3 4">CBS 117206</strain>
    </source>
</reference>
<dbReference type="Proteomes" id="UP001392437">
    <property type="component" value="Unassembled WGS sequence"/>
</dbReference>
<keyword evidence="4" id="KW-1185">Reference proteome</keyword>
<feature type="transmembrane region" description="Helical" evidence="2">
    <location>
        <begin position="163"/>
        <end position="181"/>
    </location>
</feature>
<feature type="transmembrane region" description="Helical" evidence="2">
    <location>
        <begin position="415"/>
        <end position="435"/>
    </location>
</feature>
<keyword evidence="2" id="KW-1133">Transmembrane helix</keyword>
<comment type="caution">
    <text evidence="3">The sequence shown here is derived from an EMBL/GenBank/DDBJ whole genome shotgun (WGS) entry which is preliminary data.</text>
</comment>
<feature type="transmembrane region" description="Helical" evidence="2">
    <location>
        <begin position="121"/>
        <end position="143"/>
    </location>
</feature>
<feature type="transmembrane region" description="Helical" evidence="2">
    <location>
        <begin position="256"/>
        <end position="278"/>
    </location>
</feature>
<accession>A0AAW0R875</accession>
<feature type="compositionally biased region" description="Low complexity" evidence="1">
    <location>
        <begin position="58"/>
        <end position="67"/>
    </location>
</feature>
<dbReference type="EMBL" id="JAQQWP010000002">
    <property type="protein sequence ID" value="KAK8129998.1"/>
    <property type="molecule type" value="Genomic_DNA"/>
</dbReference>
<keyword evidence="2" id="KW-0472">Membrane</keyword>
<feature type="transmembrane region" description="Helical" evidence="2">
    <location>
        <begin position="355"/>
        <end position="374"/>
    </location>
</feature>
<feature type="region of interest" description="Disordered" evidence="1">
    <location>
        <begin position="22"/>
        <end position="67"/>
    </location>
</feature>
<gene>
    <name evidence="3" type="ORF">PG999_002378</name>
</gene>
<keyword evidence="2" id="KW-0812">Transmembrane</keyword>
<feature type="transmembrane region" description="Helical" evidence="2">
    <location>
        <begin position="496"/>
        <end position="514"/>
    </location>
</feature>
<evidence type="ECO:0008006" key="5">
    <source>
        <dbReference type="Google" id="ProtNLM"/>
    </source>
</evidence>
<proteinExistence type="predicted"/>
<name>A0AAW0R875_9PEZI</name>
<feature type="transmembrane region" description="Helical" evidence="2">
    <location>
        <begin position="187"/>
        <end position="210"/>
    </location>
</feature>
<feature type="transmembrane region" description="Helical" evidence="2">
    <location>
        <begin position="323"/>
        <end position="343"/>
    </location>
</feature>
<evidence type="ECO:0000256" key="1">
    <source>
        <dbReference type="SAM" id="MobiDB-lite"/>
    </source>
</evidence>
<evidence type="ECO:0000313" key="3">
    <source>
        <dbReference type="EMBL" id="KAK8129998.1"/>
    </source>
</evidence>
<evidence type="ECO:0000313" key="4">
    <source>
        <dbReference type="Proteomes" id="UP001392437"/>
    </source>
</evidence>
<protein>
    <recommendedName>
        <fullName evidence="5">Heparan-alpha-glucosaminide N-acetyltransferase catalytic domain-containing protein</fullName>
    </recommendedName>
</protein>
<dbReference type="PANTHER" id="PTHR40407">
    <property type="entry name" value="MEMBRANE PROTEIN-LIKE PROTEIN"/>
    <property type="match status" value="1"/>
</dbReference>